<keyword evidence="1" id="KW-1185">Reference proteome</keyword>
<proteinExistence type="predicted"/>
<dbReference type="AlphaFoldDB" id="A0A914DQ44"/>
<protein>
    <submittedName>
        <fullName evidence="2">Uncharacterized protein</fullName>
    </submittedName>
</protein>
<dbReference type="WBParaSite" id="ACRNAN_scaffold3373.g32504.t1">
    <property type="protein sequence ID" value="ACRNAN_scaffold3373.g32504.t1"/>
    <property type="gene ID" value="ACRNAN_scaffold3373.g32504"/>
</dbReference>
<reference evidence="2" key="1">
    <citation type="submission" date="2022-11" db="UniProtKB">
        <authorList>
            <consortium name="WormBaseParasite"/>
        </authorList>
    </citation>
    <scope>IDENTIFICATION</scope>
</reference>
<organism evidence="1 2">
    <name type="scientific">Acrobeloides nanus</name>
    <dbReference type="NCBI Taxonomy" id="290746"/>
    <lineage>
        <taxon>Eukaryota</taxon>
        <taxon>Metazoa</taxon>
        <taxon>Ecdysozoa</taxon>
        <taxon>Nematoda</taxon>
        <taxon>Chromadorea</taxon>
        <taxon>Rhabditida</taxon>
        <taxon>Tylenchina</taxon>
        <taxon>Cephalobomorpha</taxon>
        <taxon>Cephaloboidea</taxon>
        <taxon>Cephalobidae</taxon>
        <taxon>Acrobeloides</taxon>
    </lineage>
</organism>
<dbReference type="Proteomes" id="UP000887540">
    <property type="component" value="Unplaced"/>
</dbReference>
<sequence>MNGQNTNLDLRGIGTYVSASTSTVGDNSPIAMKVDQENTANVQNGSAVKEPAETLAQRAPVENETNLLVLNELMQRALQLEANKFFSA</sequence>
<name>A0A914DQ44_9BILA</name>
<evidence type="ECO:0000313" key="2">
    <source>
        <dbReference type="WBParaSite" id="ACRNAN_scaffold3373.g32504.t1"/>
    </source>
</evidence>
<accession>A0A914DQ44</accession>
<evidence type="ECO:0000313" key="1">
    <source>
        <dbReference type="Proteomes" id="UP000887540"/>
    </source>
</evidence>